<dbReference type="AlphaFoldDB" id="A0A4Q2MAD6"/>
<dbReference type="Pfam" id="PF21935">
    <property type="entry name" value="TetR_C_45"/>
    <property type="match status" value="1"/>
</dbReference>
<proteinExistence type="predicted"/>
<dbReference type="PROSITE" id="PS01081">
    <property type="entry name" value="HTH_TETR_1"/>
    <property type="match status" value="1"/>
</dbReference>
<dbReference type="Pfam" id="PF00440">
    <property type="entry name" value="TetR_N"/>
    <property type="match status" value="1"/>
</dbReference>
<evidence type="ECO:0000313" key="9">
    <source>
        <dbReference type="Proteomes" id="UP000581087"/>
    </source>
</evidence>
<evidence type="ECO:0000256" key="4">
    <source>
        <dbReference type="PROSITE-ProRule" id="PRU00335"/>
    </source>
</evidence>
<accession>A0A4Q2MAD6</accession>
<dbReference type="InterPro" id="IPR001647">
    <property type="entry name" value="HTH_TetR"/>
</dbReference>
<comment type="caution">
    <text evidence="7">The sequence shown here is derived from an EMBL/GenBank/DDBJ whole genome shotgun (WGS) entry which is preliminary data.</text>
</comment>
<dbReference type="RefSeq" id="WP_129173967.1">
    <property type="nucleotide sequence ID" value="NZ_JACCBI010000001.1"/>
</dbReference>
<gene>
    <name evidence="6" type="ORF">BJ972_001634</name>
    <name evidence="7" type="ORF">ESP50_08285</name>
</gene>
<dbReference type="InterPro" id="IPR054126">
    <property type="entry name" value="CprB_TetR_C"/>
</dbReference>
<reference evidence="6 9" key="2">
    <citation type="submission" date="2020-07" db="EMBL/GenBank/DDBJ databases">
        <title>Sequencing the genomes of 1000 actinobacteria strains.</title>
        <authorList>
            <person name="Klenk H.-P."/>
        </authorList>
    </citation>
    <scope>NUCLEOTIDE SEQUENCE [LARGE SCALE GENOMIC DNA]</scope>
    <source>
        <strain evidence="6 9">DSM 23870</strain>
    </source>
</reference>
<dbReference type="PROSITE" id="PS50977">
    <property type="entry name" value="HTH_TETR_2"/>
    <property type="match status" value="1"/>
</dbReference>
<keyword evidence="1" id="KW-0805">Transcription regulation</keyword>
<dbReference type="InterPro" id="IPR023772">
    <property type="entry name" value="DNA-bd_HTH_TetR-type_CS"/>
</dbReference>
<dbReference type="SUPFAM" id="SSF48498">
    <property type="entry name" value="Tetracyclin repressor-like, C-terminal domain"/>
    <property type="match status" value="1"/>
</dbReference>
<dbReference type="PANTHER" id="PTHR47506:SF3">
    <property type="entry name" value="HTH-TYPE TRANSCRIPTIONAL REGULATOR LMRA"/>
    <property type="match status" value="1"/>
</dbReference>
<dbReference type="InterPro" id="IPR009057">
    <property type="entry name" value="Homeodomain-like_sf"/>
</dbReference>
<dbReference type="InterPro" id="IPR036271">
    <property type="entry name" value="Tet_transcr_reg_TetR-rel_C_sf"/>
</dbReference>
<keyword evidence="8" id="KW-1185">Reference proteome</keyword>
<feature type="domain" description="HTH tetR-type" evidence="5">
    <location>
        <begin position="8"/>
        <end position="68"/>
    </location>
</feature>
<evidence type="ECO:0000313" key="6">
    <source>
        <dbReference type="EMBL" id="NYD67115.1"/>
    </source>
</evidence>
<keyword evidence="2 4" id="KW-0238">DNA-binding</keyword>
<evidence type="ECO:0000313" key="7">
    <source>
        <dbReference type="EMBL" id="RXZ87041.1"/>
    </source>
</evidence>
<dbReference type="NCBIfam" id="NF041196">
    <property type="entry name" value="ScbR_bind_reg"/>
    <property type="match status" value="1"/>
</dbReference>
<dbReference type="EMBL" id="JACCBI010000001">
    <property type="protein sequence ID" value="NYD67115.1"/>
    <property type="molecule type" value="Genomic_DNA"/>
</dbReference>
<dbReference type="Proteomes" id="UP000581087">
    <property type="component" value="Unassembled WGS sequence"/>
</dbReference>
<organism evidence="7 8">
    <name type="scientific">Agromyces atrinae</name>
    <dbReference type="NCBI Taxonomy" id="592376"/>
    <lineage>
        <taxon>Bacteria</taxon>
        <taxon>Bacillati</taxon>
        <taxon>Actinomycetota</taxon>
        <taxon>Actinomycetes</taxon>
        <taxon>Micrococcales</taxon>
        <taxon>Microbacteriaceae</taxon>
        <taxon>Agromyces</taxon>
    </lineage>
</organism>
<evidence type="ECO:0000256" key="1">
    <source>
        <dbReference type="ARBA" id="ARBA00023015"/>
    </source>
</evidence>
<evidence type="ECO:0000259" key="5">
    <source>
        <dbReference type="PROSITE" id="PS50977"/>
    </source>
</evidence>
<dbReference type="Gene3D" id="1.10.357.10">
    <property type="entry name" value="Tetracycline Repressor, domain 2"/>
    <property type="match status" value="1"/>
</dbReference>
<dbReference type="GO" id="GO:0003677">
    <property type="term" value="F:DNA binding"/>
    <property type="evidence" value="ECO:0007669"/>
    <property type="project" value="UniProtKB-UniRule"/>
</dbReference>
<dbReference type="OrthoDB" id="3237195at2"/>
<protein>
    <submittedName>
        <fullName evidence="6 7">AcrR family transcriptional regulator</fullName>
    </submittedName>
</protein>
<sequence>MVQQERARITRAKIIVGAAEVFERVGFGGASISDILDRAGVAKGALYFHFATKDEVARAVIERQHEIARAGSNAILATPRPAIEHMVLVSIDLAELLVSDPVVRAGIRLTTDTSAFDAPLRSPYEDWIDLFVVLATRARAEGWLADDVDPAVLARFIVPAFTGVQLVSELFTARVDIVDRVRELWWFLLRSVVPVDRRGEAEALLERLVPRA</sequence>
<evidence type="ECO:0000256" key="2">
    <source>
        <dbReference type="ARBA" id="ARBA00023125"/>
    </source>
</evidence>
<evidence type="ECO:0000256" key="3">
    <source>
        <dbReference type="ARBA" id="ARBA00023163"/>
    </source>
</evidence>
<keyword evidence="3" id="KW-0804">Transcription</keyword>
<dbReference type="EMBL" id="SDPM01000003">
    <property type="protein sequence ID" value="RXZ87041.1"/>
    <property type="molecule type" value="Genomic_DNA"/>
</dbReference>
<reference evidence="7 8" key="1">
    <citation type="submission" date="2019-01" db="EMBL/GenBank/DDBJ databases">
        <title>Agromyces.</title>
        <authorList>
            <person name="Li J."/>
        </authorList>
    </citation>
    <scope>NUCLEOTIDE SEQUENCE [LARGE SCALE GENOMIC DNA]</scope>
    <source>
        <strain evidence="7 8">DSM 23870</strain>
    </source>
</reference>
<dbReference type="Proteomes" id="UP000292686">
    <property type="component" value="Unassembled WGS sequence"/>
</dbReference>
<dbReference type="PANTHER" id="PTHR47506">
    <property type="entry name" value="TRANSCRIPTIONAL REGULATORY PROTEIN"/>
    <property type="match status" value="1"/>
</dbReference>
<dbReference type="PRINTS" id="PR00455">
    <property type="entry name" value="HTHTETR"/>
</dbReference>
<name>A0A4Q2MAD6_9MICO</name>
<feature type="DNA-binding region" description="H-T-H motif" evidence="4">
    <location>
        <begin position="31"/>
        <end position="50"/>
    </location>
</feature>
<evidence type="ECO:0000313" key="8">
    <source>
        <dbReference type="Proteomes" id="UP000292686"/>
    </source>
</evidence>
<dbReference type="SUPFAM" id="SSF46689">
    <property type="entry name" value="Homeodomain-like"/>
    <property type="match status" value="1"/>
</dbReference>
<dbReference type="InterPro" id="IPR047923">
    <property type="entry name" value="ArpA-like"/>
</dbReference>